<dbReference type="RefSeq" id="WP_085771461.1">
    <property type="nucleotide sequence ID" value="NZ_AP027149.1"/>
</dbReference>
<protein>
    <submittedName>
        <fullName evidence="3">Tetrahydromethanopterin synthesis protein</fullName>
    </submittedName>
</protein>
<dbReference type="Pfam" id="PF04289">
    <property type="entry name" value="DUF447_N"/>
    <property type="match status" value="1"/>
</dbReference>
<evidence type="ECO:0000313" key="3">
    <source>
        <dbReference type="EMBL" id="ARN81363.1"/>
    </source>
</evidence>
<keyword evidence="4" id="KW-1185">Reference proteome</keyword>
<sequence length="194" mass="21628">MPLIRECVVTTLHPSGEPHLAPLGLIEDGEHWIIAPFRPSTTLDNLEKTAKATASFIDDAEIFAGFVTGKRDWPVEAVSDWPAPRLSAALAHAELEVLKVEPDELRPRFICAVRRIESHRPFLGLNRARAAVLEAAILATRLHMLPPEKIEREIAYLKIAVDKTAGEAERRAWDRVIAKVRAALPSPRLPTRFT</sequence>
<dbReference type="AlphaFoldDB" id="A0A1W6MUU2"/>
<feature type="domain" description="DUF447" evidence="1">
    <location>
        <begin position="6"/>
        <end position="119"/>
    </location>
</feature>
<accession>A0A1W6MUU2</accession>
<proteinExistence type="predicted"/>
<dbReference type="KEGG" id="mbry:B1812_10060"/>
<evidence type="ECO:0000259" key="1">
    <source>
        <dbReference type="Pfam" id="PF04289"/>
    </source>
</evidence>
<dbReference type="Pfam" id="PF20766">
    <property type="entry name" value="DUF447_C"/>
    <property type="match status" value="1"/>
</dbReference>
<dbReference type="OrthoDB" id="2112021at2"/>
<feature type="domain" description="DUF447" evidence="2">
    <location>
        <begin position="126"/>
        <end position="176"/>
    </location>
</feature>
<evidence type="ECO:0000259" key="2">
    <source>
        <dbReference type="Pfam" id="PF20766"/>
    </source>
</evidence>
<gene>
    <name evidence="3" type="ORF">B1812_10060</name>
</gene>
<dbReference type="InterPro" id="IPR049288">
    <property type="entry name" value="DUF447_C"/>
</dbReference>
<reference evidence="3 4" key="1">
    <citation type="submission" date="2017-02" db="EMBL/GenBank/DDBJ databases">
        <authorList>
            <person name="Peterson S.W."/>
        </authorList>
    </citation>
    <scope>NUCLEOTIDE SEQUENCE [LARGE SCALE GENOMIC DNA]</scope>
    <source>
        <strain evidence="3 4">S285</strain>
    </source>
</reference>
<evidence type="ECO:0000313" key="4">
    <source>
        <dbReference type="Proteomes" id="UP000193978"/>
    </source>
</evidence>
<dbReference type="Gene3D" id="1.20.58.290">
    <property type="entry name" value="Hypothetical membrane protein ta0354_69_121"/>
    <property type="match status" value="1"/>
</dbReference>
<dbReference type="STRING" id="655015.B1812_10060"/>
<dbReference type="InterPro" id="IPR012349">
    <property type="entry name" value="Split_barrel_FMN-bd"/>
</dbReference>
<name>A0A1W6MUU2_9HYPH</name>
<dbReference type="EMBL" id="CP019948">
    <property type="protein sequence ID" value="ARN81363.1"/>
    <property type="molecule type" value="Genomic_DNA"/>
</dbReference>
<organism evidence="3 4">
    <name type="scientific">Methylocystis bryophila</name>
    <dbReference type="NCBI Taxonomy" id="655015"/>
    <lineage>
        <taxon>Bacteria</taxon>
        <taxon>Pseudomonadati</taxon>
        <taxon>Pseudomonadota</taxon>
        <taxon>Alphaproteobacteria</taxon>
        <taxon>Hyphomicrobiales</taxon>
        <taxon>Methylocystaceae</taxon>
        <taxon>Methylocystis</taxon>
    </lineage>
</organism>
<dbReference type="Gene3D" id="2.30.110.10">
    <property type="entry name" value="Electron Transport, Fmn-binding Protein, Chain A"/>
    <property type="match status" value="1"/>
</dbReference>
<dbReference type="InterPro" id="IPR007386">
    <property type="entry name" value="DUF447_N"/>
</dbReference>
<dbReference type="Proteomes" id="UP000193978">
    <property type="component" value="Chromosome"/>
</dbReference>
<dbReference type="SUPFAM" id="SSF50475">
    <property type="entry name" value="FMN-binding split barrel"/>
    <property type="match status" value="1"/>
</dbReference>